<reference evidence="10" key="1">
    <citation type="submission" date="2021-10" db="EMBL/GenBank/DDBJ databases">
        <title>Novel species in genus Arthrobacter.</title>
        <authorList>
            <person name="Liu Y."/>
        </authorList>
    </citation>
    <scope>NUCLEOTIDE SEQUENCE</scope>
    <source>
        <strain evidence="10">Zg-Y453</strain>
    </source>
</reference>
<evidence type="ECO:0000313" key="10">
    <source>
        <dbReference type="EMBL" id="MCC3299719.1"/>
    </source>
</evidence>
<keyword evidence="4 7" id="KW-0554">One-carbon metabolism</keyword>
<dbReference type="InterPro" id="IPR017925">
    <property type="entry name" value="DHFR_CS"/>
</dbReference>
<dbReference type="GO" id="GO:0005829">
    <property type="term" value="C:cytosol"/>
    <property type="evidence" value="ECO:0007669"/>
    <property type="project" value="TreeGrafter"/>
</dbReference>
<evidence type="ECO:0000256" key="6">
    <source>
        <dbReference type="ARBA" id="ARBA00023002"/>
    </source>
</evidence>
<evidence type="ECO:0000313" key="11">
    <source>
        <dbReference type="Proteomes" id="UP001139158"/>
    </source>
</evidence>
<dbReference type="Pfam" id="PF00186">
    <property type="entry name" value="DHFR_1"/>
    <property type="match status" value="1"/>
</dbReference>
<comment type="pathway">
    <text evidence="1 7">Cofactor biosynthesis; tetrahydrofolate biosynthesis; 5,6,7,8-tetrahydrofolate from 7,8-dihydrofolate: step 1/1.</text>
</comment>
<dbReference type="GO" id="GO:0004146">
    <property type="term" value="F:dihydrofolate reductase activity"/>
    <property type="evidence" value="ECO:0007669"/>
    <property type="project" value="UniProtKB-EC"/>
</dbReference>
<dbReference type="GO" id="GO:0050661">
    <property type="term" value="F:NADP binding"/>
    <property type="evidence" value="ECO:0007669"/>
    <property type="project" value="InterPro"/>
</dbReference>
<dbReference type="PRINTS" id="PR00070">
    <property type="entry name" value="DHFR"/>
</dbReference>
<dbReference type="PANTHER" id="PTHR48069:SF3">
    <property type="entry name" value="DIHYDROFOLATE REDUCTASE"/>
    <property type="match status" value="1"/>
</dbReference>
<keyword evidence="11" id="KW-1185">Reference proteome</keyword>
<dbReference type="PROSITE" id="PS00075">
    <property type="entry name" value="DHFR_1"/>
    <property type="match status" value="1"/>
</dbReference>
<dbReference type="CDD" id="cd00209">
    <property type="entry name" value="DHFR"/>
    <property type="match status" value="1"/>
</dbReference>
<evidence type="ECO:0000256" key="3">
    <source>
        <dbReference type="ARBA" id="ARBA00012856"/>
    </source>
</evidence>
<dbReference type="EMBL" id="JAJFZV010000020">
    <property type="protein sequence ID" value="MCC3299719.1"/>
    <property type="molecule type" value="Genomic_DNA"/>
</dbReference>
<organism evidence="10 11">
    <name type="scientific">Arthrobacter caoxuetaonis</name>
    <dbReference type="NCBI Taxonomy" id="2886935"/>
    <lineage>
        <taxon>Bacteria</taxon>
        <taxon>Bacillati</taxon>
        <taxon>Actinomycetota</taxon>
        <taxon>Actinomycetes</taxon>
        <taxon>Micrococcales</taxon>
        <taxon>Micrococcaceae</taxon>
        <taxon>Arthrobacter</taxon>
    </lineage>
</organism>
<comment type="similarity">
    <text evidence="2 7 8">Belongs to the dihydrofolate reductase family.</text>
</comment>
<name>A0A9X1MJL0_9MICC</name>
<comment type="function">
    <text evidence="7">Key enzyme in folate metabolism. Catalyzes an essential reaction for de novo glycine and purine synthesis, and for DNA precursor synthesis.</text>
</comment>
<feature type="domain" description="DHFR" evidence="9">
    <location>
        <begin position="20"/>
        <end position="186"/>
    </location>
</feature>
<evidence type="ECO:0000256" key="1">
    <source>
        <dbReference type="ARBA" id="ARBA00004903"/>
    </source>
</evidence>
<sequence>MTVTTNEQATAVTMRADDAVIGMIWAQGTSGVIGSEGRIPWHLPEDLALFKSITAGHPVIMGRRTWESLPESSRPLPGRINIVVSSNPNFSPAGAVRAGNLHAALIEASMSGAGSDQIWIIGGARLYEEALPLADTVVMTRVDLDVEGDTFAPELGPAWELAEEQPPGGLGISEDGTRFRFERWTAR</sequence>
<proteinExistence type="inferred from homology"/>
<dbReference type="SUPFAM" id="SSF53597">
    <property type="entry name" value="Dihydrofolate reductase-like"/>
    <property type="match status" value="1"/>
</dbReference>
<dbReference type="RefSeq" id="WP_227897705.1">
    <property type="nucleotide sequence ID" value="NZ_CP099467.1"/>
</dbReference>
<dbReference type="InterPro" id="IPR012259">
    <property type="entry name" value="DHFR"/>
</dbReference>
<dbReference type="PANTHER" id="PTHR48069">
    <property type="entry name" value="DIHYDROFOLATE REDUCTASE"/>
    <property type="match status" value="1"/>
</dbReference>
<dbReference type="GO" id="GO:0046654">
    <property type="term" value="P:tetrahydrofolate biosynthetic process"/>
    <property type="evidence" value="ECO:0007669"/>
    <property type="project" value="InterPro"/>
</dbReference>
<dbReference type="Gene3D" id="3.40.430.10">
    <property type="entry name" value="Dihydrofolate Reductase, subunit A"/>
    <property type="match status" value="1"/>
</dbReference>
<keyword evidence="5 7" id="KW-0521">NADP</keyword>
<dbReference type="InterPro" id="IPR001796">
    <property type="entry name" value="DHFR_dom"/>
</dbReference>
<dbReference type="GO" id="GO:0006730">
    <property type="term" value="P:one-carbon metabolic process"/>
    <property type="evidence" value="ECO:0007669"/>
    <property type="project" value="UniProtKB-KW"/>
</dbReference>
<evidence type="ECO:0000256" key="8">
    <source>
        <dbReference type="RuleBase" id="RU004474"/>
    </source>
</evidence>
<evidence type="ECO:0000259" key="9">
    <source>
        <dbReference type="PROSITE" id="PS51330"/>
    </source>
</evidence>
<dbReference type="PROSITE" id="PS51330">
    <property type="entry name" value="DHFR_2"/>
    <property type="match status" value="1"/>
</dbReference>
<accession>A0A9X1MJL0</accession>
<protein>
    <recommendedName>
        <fullName evidence="3 7">Dihydrofolate reductase</fullName>
        <ecNumber evidence="3 7">1.5.1.3</ecNumber>
    </recommendedName>
</protein>
<dbReference type="GO" id="GO:0046452">
    <property type="term" value="P:dihydrofolate metabolic process"/>
    <property type="evidence" value="ECO:0007669"/>
    <property type="project" value="TreeGrafter"/>
</dbReference>
<evidence type="ECO:0000256" key="2">
    <source>
        <dbReference type="ARBA" id="ARBA00009539"/>
    </source>
</evidence>
<dbReference type="AlphaFoldDB" id="A0A9X1MJL0"/>
<evidence type="ECO:0000256" key="4">
    <source>
        <dbReference type="ARBA" id="ARBA00022563"/>
    </source>
</evidence>
<dbReference type="GO" id="GO:0046655">
    <property type="term" value="P:folic acid metabolic process"/>
    <property type="evidence" value="ECO:0007669"/>
    <property type="project" value="TreeGrafter"/>
</dbReference>
<gene>
    <name evidence="10" type="ORF">LJ757_18155</name>
</gene>
<evidence type="ECO:0000256" key="7">
    <source>
        <dbReference type="PIRNR" id="PIRNR000194"/>
    </source>
</evidence>
<dbReference type="PIRSF" id="PIRSF000194">
    <property type="entry name" value="DHFR"/>
    <property type="match status" value="1"/>
</dbReference>
<comment type="caution">
    <text evidence="10">The sequence shown here is derived from an EMBL/GenBank/DDBJ whole genome shotgun (WGS) entry which is preliminary data.</text>
</comment>
<evidence type="ECO:0000256" key="5">
    <source>
        <dbReference type="ARBA" id="ARBA00022857"/>
    </source>
</evidence>
<keyword evidence="6 7" id="KW-0560">Oxidoreductase</keyword>
<dbReference type="Proteomes" id="UP001139158">
    <property type="component" value="Unassembled WGS sequence"/>
</dbReference>
<dbReference type="EC" id="1.5.1.3" evidence="3 7"/>
<dbReference type="InterPro" id="IPR024072">
    <property type="entry name" value="DHFR-like_dom_sf"/>
</dbReference>
<comment type="catalytic activity">
    <reaction evidence="7">
        <text>(6S)-5,6,7,8-tetrahydrofolate + NADP(+) = 7,8-dihydrofolate + NADPH + H(+)</text>
        <dbReference type="Rhea" id="RHEA:15009"/>
        <dbReference type="ChEBI" id="CHEBI:15378"/>
        <dbReference type="ChEBI" id="CHEBI:57451"/>
        <dbReference type="ChEBI" id="CHEBI:57453"/>
        <dbReference type="ChEBI" id="CHEBI:57783"/>
        <dbReference type="ChEBI" id="CHEBI:58349"/>
        <dbReference type="EC" id="1.5.1.3"/>
    </reaction>
</comment>